<dbReference type="Pfam" id="PF17917">
    <property type="entry name" value="RT_RNaseH"/>
    <property type="match status" value="1"/>
</dbReference>
<dbReference type="InterPro" id="IPR050951">
    <property type="entry name" value="Retrovirus_Pol_polyprotein"/>
</dbReference>
<feature type="domain" description="Reverse transcriptase RNase H-like" evidence="8">
    <location>
        <begin position="345"/>
        <end position="442"/>
    </location>
</feature>
<keyword evidence="1" id="KW-0808">Transferase</keyword>
<dbReference type="AlphaFoldDB" id="A0AAW2U8C6"/>
<dbReference type="Pfam" id="PF00078">
    <property type="entry name" value="RVT_1"/>
    <property type="match status" value="1"/>
</dbReference>
<dbReference type="SUPFAM" id="SSF56672">
    <property type="entry name" value="DNA/RNA polymerases"/>
    <property type="match status" value="1"/>
</dbReference>
<dbReference type="GO" id="GO:0004519">
    <property type="term" value="F:endonuclease activity"/>
    <property type="evidence" value="ECO:0007669"/>
    <property type="project" value="UniProtKB-KW"/>
</dbReference>
<protein>
    <submittedName>
        <fullName evidence="9">Retrovirus-related Pol polyprotein from transposon</fullName>
    </submittedName>
</protein>
<evidence type="ECO:0000256" key="5">
    <source>
        <dbReference type="ARBA" id="ARBA00022801"/>
    </source>
</evidence>
<keyword evidence="2" id="KW-0548">Nucleotidyltransferase</keyword>
<evidence type="ECO:0000256" key="6">
    <source>
        <dbReference type="ARBA" id="ARBA00022918"/>
    </source>
</evidence>
<keyword evidence="3" id="KW-0540">Nuclease</keyword>
<dbReference type="InterPro" id="IPR000477">
    <property type="entry name" value="RT_dom"/>
</dbReference>
<dbReference type="FunFam" id="3.30.70.270:FF:000003">
    <property type="entry name" value="Transposon Ty3-G Gag-Pol polyprotein"/>
    <property type="match status" value="1"/>
</dbReference>
<dbReference type="FunFam" id="3.10.10.10:FF:000002">
    <property type="entry name" value="Retrovirus-related Pol polyprotein from transposon 17.6-like protein"/>
    <property type="match status" value="1"/>
</dbReference>
<dbReference type="PANTHER" id="PTHR37984">
    <property type="entry name" value="PROTEIN CBG26694"/>
    <property type="match status" value="1"/>
</dbReference>
<proteinExistence type="predicted"/>
<evidence type="ECO:0000256" key="3">
    <source>
        <dbReference type="ARBA" id="ARBA00022722"/>
    </source>
</evidence>
<comment type="caution">
    <text evidence="9">The sequence shown here is derived from an EMBL/GenBank/DDBJ whole genome shotgun (WGS) entry which is preliminary data.</text>
</comment>
<accession>A0AAW2U8C6</accession>
<keyword evidence="4" id="KW-0255">Endonuclease</keyword>
<dbReference type="CDD" id="cd09274">
    <property type="entry name" value="RNase_HI_RT_Ty3"/>
    <property type="match status" value="1"/>
</dbReference>
<dbReference type="Gene3D" id="3.10.10.10">
    <property type="entry name" value="HIV Type 1 Reverse Transcriptase, subunit A, domain 1"/>
    <property type="match status" value="2"/>
</dbReference>
<evidence type="ECO:0000259" key="7">
    <source>
        <dbReference type="Pfam" id="PF00078"/>
    </source>
</evidence>
<feature type="domain" description="Reverse transcriptase" evidence="7">
    <location>
        <begin position="185"/>
        <end position="273"/>
    </location>
</feature>
<keyword evidence="6" id="KW-0695">RNA-directed DNA polymerase</keyword>
<dbReference type="InterPro" id="IPR041373">
    <property type="entry name" value="RT_RNaseH"/>
</dbReference>
<name>A0AAW2U8C6_SESRA</name>
<dbReference type="CDD" id="cd01647">
    <property type="entry name" value="RT_LTR"/>
    <property type="match status" value="1"/>
</dbReference>
<sequence>MMMGTKLCVIPTLAGWTGEKNLSAMQFEKRCKWSEPSYLCALRFDEIEEASGPIPGVMKRLLKEFEDVMLDELPRKLLPKRAVDHETELVPGTKPPARAPYRMSQPELVELRKQLKEMLESGIIKPAKSLYGALVLFQKKADGSLRMCCDYQALNKITVKNKYPIPLVVRIKEGDEAKTIVVTRYGAFEFLVMPFGLTNAPATFSTLMNHVLYGFLDEFMVVYFDDTVIYSGTLAKHVEHLRQVVTRLREHELYTKVLKCSFSHETISFLGHIVERGRIRMDPKKVQATIEEWKPPSDVHDLRSFLGLAILSAFCERLLRDSMAHDELTEEDGDLELDTPMPNISKLFVVETDALDFALGGVLMQDGHPIVFESRKLKDVERRYSVHEKELLAVVHCLRLWQYYLLGSPFVVKTDNTTVSHFMTQPKLTSRQARWQELLSEFHFVLEYRAGSNNHVADALSHRADLASLGSVAALASSAVATSVRDLARELLSRDSAAQGSTLSSKAKLGSFGLKMDC</sequence>
<evidence type="ECO:0000256" key="2">
    <source>
        <dbReference type="ARBA" id="ARBA00022695"/>
    </source>
</evidence>
<reference evidence="9" key="2">
    <citation type="journal article" date="2024" name="Plant">
        <title>Genomic evolution and insights into agronomic trait innovations of Sesamum species.</title>
        <authorList>
            <person name="Miao H."/>
            <person name="Wang L."/>
            <person name="Qu L."/>
            <person name="Liu H."/>
            <person name="Sun Y."/>
            <person name="Le M."/>
            <person name="Wang Q."/>
            <person name="Wei S."/>
            <person name="Zheng Y."/>
            <person name="Lin W."/>
            <person name="Duan Y."/>
            <person name="Cao H."/>
            <person name="Xiong S."/>
            <person name="Wang X."/>
            <person name="Wei L."/>
            <person name="Li C."/>
            <person name="Ma Q."/>
            <person name="Ju M."/>
            <person name="Zhao R."/>
            <person name="Li G."/>
            <person name="Mu C."/>
            <person name="Tian Q."/>
            <person name="Mei H."/>
            <person name="Zhang T."/>
            <person name="Gao T."/>
            <person name="Zhang H."/>
        </authorList>
    </citation>
    <scope>NUCLEOTIDE SEQUENCE</scope>
    <source>
        <strain evidence="9">G02</strain>
    </source>
</reference>
<evidence type="ECO:0000256" key="4">
    <source>
        <dbReference type="ARBA" id="ARBA00022759"/>
    </source>
</evidence>
<dbReference type="PANTHER" id="PTHR37984:SF5">
    <property type="entry name" value="PROTEIN NYNRIN-LIKE"/>
    <property type="match status" value="1"/>
</dbReference>
<dbReference type="InterPro" id="IPR043502">
    <property type="entry name" value="DNA/RNA_pol_sf"/>
</dbReference>
<gene>
    <name evidence="9" type="ORF">Sradi_1515100</name>
</gene>
<dbReference type="InterPro" id="IPR043128">
    <property type="entry name" value="Rev_trsase/Diguanyl_cyclase"/>
</dbReference>
<keyword evidence="5" id="KW-0378">Hydrolase</keyword>
<evidence type="ECO:0000259" key="8">
    <source>
        <dbReference type="Pfam" id="PF17917"/>
    </source>
</evidence>
<reference evidence="9" key="1">
    <citation type="submission" date="2020-06" db="EMBL/GenBank/DDBJ databases">
        <authorList>
            <person name="Li T."/>
            <person name="Hu X."/>
            <person name="Zhang T."/>
            <person name="Song X."/>
            <person name="Zhang H."/>
            <person name="Dai N."/>
            <person name="Sheng W."/>
            <person name="Hou X."/>
            <person name="Wei L."/>
        </authorList>
    </citation>
    <scope>NUCLEOTIDE SEQUENCE</scope>
    <source>
        <strain evidence="9">G02</strain>
        <tissue evidence="9">Leaf</tissue>
    </source>
</reference>
<evidence type="ECO:0000256" key="1">
    <source>
        <dbReference type="ARBA" id="ARBA00022679"/>
    </source>
</evidence>
<dbReference type="GO" id="GO:0016787">
    <property type="term" value="F:hydrolase activity"/>
    <property type="evidence" value="ECO:0007669"/>
    <property type="project" value="UniProtKB-KW"/>
</dbReference>
<dbReference type="GO" id="GO:0003964">
    <property type="term" value="F:RNA-directed DNA polymerase activity"/>
    <property type="evidence" value="ECO:0007669"/>
    <property type="project" value="UniProtKB-KW"/>
</dbReference>
<dbReference type="EMBL" id="JACGWJ010000006">
    <property type="protein sequence ID" value="KAL0413134.1"/>
    <property type="molecule type" value="Genomic_DNA"/>
</dbReference>
<organism evidence="9">
    <name type="scientific">Sesamum radiatum</name>
    <name type="common">Black benniseed</name>
    <dbReference type="NCBI Taxonomy" id="300843"/>
    <lineage>
        <taxon>Eukaryota</taxon>
        <taxon>Viridiplantae</taxon>
        <taxon>Streptophyta</taxon>
        <taxon>Embryophyta</taxon>
        <taxon>Tracheophyta</taxon>
        <taxon>Spermatophyta</taxon>
        <taxon>Magnoliopsida</taxon>
        <taxon>eudicotyledons</taxon>
        <taxon>Gunneridae</taxon>
        <taxon>Pentapetalae</taxon>
        <taxon>asterids</taxon>
        <taxon>lamiids</taxon>
        <taxon>Lamiales</taxon>
        <taxon>Pedaliaceae</taxon>
        <taxon>Sesamum</taxon>
    </lineage>
</organism>
<dbReference type="Gene3D" id="3.30.70.270">
    <property type="match status" value="1"/>
</dbReference>
<evidence type="ECO:0000313" key="9">
    <source>
        <dbReference type="EMBL" id="KAL0413134.1"/>
    </source>
</evidence>